<proteinExistence type="predicted"/>
<dbReference type="AlphaFoldDB" id="A0A856MF85"/>
<dbReference type="NCBIfam" id="TIGR00696">
    <property type="entry name" value="wecG_tagA_cpsF"/>
    <property type="match status" value="1"/>
</dbReference>
<name>A0A856MF85_9CYAN</name>
<dbReference type="EMBL" id="CP030118">
    <property type="protein sequence ID" value="QDL09312.1"/>
    <property type="molecule type" value="Genomic_DNA"/>
</dbReference>
<sequence>MVGRAFLPTQRVLDFPITALRLDDQIRTMLRWAIAHESKTVCVANVHMLMEAYWNPDFGTVLKNADLVTPDGMPVVWMMKLLGVKYQDRVAGIDILQASCALAQESNVSVYFMGSQTEVLSQMRERLTQEFPNLNIAAMEPLPFRPLTPTEDKALIERINSSGAGLVFVCLGCPKQENWMAQHKDRIQAVMVGLGGAFPVYAGLHKRAPRMVRDSGLEWLYRWIQEPRRLCKRYTKTIPPFLWLAFKQLLTSTSLISTPFHIRERYLGWRD</sequence>
<evidence type="ECO:0000256" key="1">
    <source>
        <dbReference type="ARBA" id="ARBA00022676"/>
    </source>
</evidence>
<dbReference type="GO" id="GO:0016758">
    <property type="term" value="F:hexosyltransferase activity"/>
    <property type="evidence" value="ECO:0007669"/>
    <property type="project" value="TreeGrafter"/>
</dbReference>
<dbReference type="Pfam" id="PF03808">
    <property type="entry name" value="Glyco_tran_WecG"/>
    <property type="match status" value="1"/>
</dbReference>
<evidence type="ECO:0000313" key="3">
    <source>
        <dbReference type="EMBL" id="QDL09312.1"/>
    </source>
</evidence>
<gene>
    <name evidence="3" type="ORF">DP114_16635</name>
</gene>
<evidence type="ECO:0000256" key="2">
    <source>
        <dbReference type="ARBA" id="ARBA00022679"/>
    </source>
</evidence>
<accession>A0A856MF85</accession>
<dbReference type="RefSeq" id="WP_171976599.1">
    <property type="nucleotide sequence ID" value="NZ_CAWOXK010000001.1"/>
</dbReference>
<protein>
    <submittedName>
        <fullName evidence="3">Glycosyltransferase</fullName>
    </submittedName>
</protein>
<reference evidence="3 4" key="1">
    <citation type="submission" date="2018-06" db="EMBL/GenBank/DDBJ databases">
        <title>Comparative genomics of Brasilonema spp. strains.</title>
        <authorList>
            <person name="Alvarenga D.O."/>
            <person name="Fiore M.F."/>
            <person name="Varani A.M."/>
        </authorList>
    </citation>
    <scope>NUCLEOTIDE SEQUENCE [LARGE SCALE GENOMIC DNA]</scope>
    <source>
        <strain evidence="3 4">CENA114</strain>
    </source>
</reference>
<dbReference type="Proteomes" id="UP000503129">
    <property type="component" value="Chromosome"/>
</dbReference>
<dbReference type="CDD" id="cd06533">
    <property type="entry name" value="Glyco_transf_WecG_TagA"/>
    <property type="match status" value="1"/>
</dbReference>
<dbReference type="PANTHER" id="PTHR34136">
    <property type="match status" value="1"/>
</dbReference>
<evidence type="ECO:0000313" key="4">
    <source>
        <dbReference type="Proteomes" id="UP000503129"/>
    </source>
</evidence>
<organism evidence="3 4">
    <name type="scientific">Brasilonema sennae CENA114</name>
    <dbReference type="NCBI Taxonomy" id="415709"/>
    <lineage>
        <taxon>Bacteria</taxon>
        <taxon>Bacillati</taxon>
        <taxon>Cyanobacteriota</taxon>
        <taxon>Cyanophyceae</taxon>
        <taxon>Nostocales</taxon>
        <taxon>Scytonemataceae</taxon>
        <taxon>Brasilonema</taxon>
        <taxon>Bromeliae group (in: Brasilonema)</taxon>
    </lineage>
</organism>
<dbReference type="InterPro" id="IPR004629">
    <property type="entry name" value="WecG_TagA_CpsF"/>
</dbReference>
<dbReference type="KEGG" id="bsen:DP114_16635"/>
<keyword evidence="4" id="KW-1185">Reference proteome</keyword>
<keyword evidence="2 3" id="KW-0808">Transferase</keyword>
<keyword evidence="1" id="KW-0328">Glycosyltransferase</keyword>
<dbReference type="PANTHER" id="PTHR34136:SF1">
    <property type="entry name" value="UDP-N-ACETYL-D-MANNOSAMINURONIC ACID TRANSFERASE"/>
    <property type="match status" value="1"/>
</dbReference>